<evidence type="ECO:0000313" key="3">
    <source>
        <dbReference type="EMBL" id="MDX6187354.1"/>
    </source>
</evidence>
<keyword evidence="1" id="KW-0472">Membrane</keyword>
<gene>
    <name evidence="2" type="ORF">SGQ18_17210</name>
    <name evidence="3" type="ORF">SGQ44_16445</name>
</gene>
<evidence type="ECO:0000256" key="1">
    <source>
        <dbReference type="SAM" id="Phobius"/>
    </source>
</evidence>
<dbReference type="Proteomes" id="UP001270053">
    <property type="component" value="Unassembled WGS sequence"/>
</dbReference>
<dbReference type="RefSeq" id="WP_229976114.1">
    <property type="nucleotide sequence ID" value="NZ_CP087133.1"/>
</dbReference>
<accession>A0AAJ2SDW2</accession>
<keyword evidence="1" id="KW-1133">Transmembrane helix</keyword>
<keyword evidence="5" id="KW-1185">Reference proteome</keyword>
<dbReference type="AlphaFoldDB" id="A0AAJ2SDW2"/>
<protein>
    <submittedName>
        <fullName evidence="3">Uncharacterized protein</fullName>
    </submittedName>
</protein>
<dbReference type="EMBL" id="JAWXVH010000012">
    <property type="protein sequence ID" value="MDX6187354.1"/>
    <property type="molecule type" value="Genomic_DNA"/>
</dbReference>
<sequence>MSLTIKILKIIAIISFLMLPGLHENGVPHFGFLLFCLLQFITDLFSNSTSIFWQGFLVVPILVTLAIFFISKNYKILFFCFLILLISSMFTTGLIANYERINFLFLFVFLIFILSSIGVIALVKKRIVEK</sequence>
<organism evidence="3 4">
    <name type="scientific">Flavobacterium flavipigmentatum</name>
    <dbReference type="NCBI Taxonomy" id="2893884"/>
    <lineage>
        <taxon>Bacteria</taxon>
        <taxon>Pseudomonadati</taxon>
        <taxon>Bacteroidota</taxon>
        <taxon>Flavobacteriia</taxon>
        <taxon>Flavobacteriales</taxon>
        <taxon>Flavobacteriaceae</taxon>
        <taxon>Flavobacterium</taxon>
    </lineage>
</organism>
<reference evidence="3 5" key="1">
    <citation type="submission" date="2023-11" db="EMBL/GenBank/DDBJ databases">
        <title>Unpublished Manusciprt.</title>
        <authorList>
            <person name="Saticioglu I.B."/>
            <person name="Ay H."/>
            <person name="Ajmi N."/>
            <person name="Altun S."/>
            <person name="Duman M."/>
        </authorList>
    </citation>
    <scope>NUCLEOTIDE SEQUENCE</scope>
    <source>
        <strain evidence="2 5">Fl-33</strain>
        <strain evidence="3">Fl-77</strain>
    </source>
</reference>
<proteinExistence type="predicted"/>
<dbReference type="EMBL" id="JAWXVG010000011">
    <property type="protein sequence ID" value="MDX6183901.1"/>
    <property type="molecule type" value="Genomic_DNA"/>
</dbReference>
<evidence type="ECO:0000313" key="2">
    <source>
        <dbReference type="EMBL" id="MDX6183901.1"/>
    </source>
</evidence>
<feature type="transmembrane region" description="Helical" evidence="1">
    <location>
        <begin position="76"/>
        <end position="96"/>
    </location>
</feature>
<evidence type="ECO:0000313" key="4">
    <source>
        <dbReference type="Proteomes" id="UP001270053"/>
    </source>
</evidence>
<evidence type="ECO:0000313" key="5">
    <source>
        <dbReference type="Proteomes" id="UP001278738"/>
    </source>
</evidence>
<feature type="transmembrane region" description="Helical" evidence="1">
    <location>
        <begin position="52"/>
        <end position="70"/>
    </location>
</feature>
<comment type="caution">
    <text evidence="3">The sequence shown here is derived from an EMBL/GenBank/DDBJ whole genome shotgun (WGS) entry which is preliminary data.</text>
</comment>
<dbReference type="Proteomes" id="UP001278738">
    <property type="component" value="Unassembled WGS sequence"/>
</dbReference>
<keyword evidence="1" id="KW-0812">Transmembrane</keyword>
<feature type="transmembrane region" description="Helical" evidence="1">
    <location>
        <begin position="103"/>
        <end position="123"/>
    </location>
</feature>
<name>A0AAJ2SDW2_9FLAO</name>